<dbReference type="Pfam" id="PF00795">
    <property type="entry name" value="CN_hydrolase"/>
    <property type="match status" value="1"/>
</dbReference>
<keyword evidence="4" id="KW-1185">Reference proteome</keyword>
<proteinExistence type="predicted"/>
<dbReference type="GO" id="GO:0050126">
    <property type="term" value="F:N-carbamoylputrescine amidase activity"/>
    <property type="evidence" value="ECO:0007669"/>
    <property type="project" value="TreeGrafter"/>
</dbReference>
<dbReference type="CDD" id="cd07573">
    <property type="entry name" value="CPA"/>
    <property type="match status" value="1"/>
</dbReference>
<dbReference type="Proteomes" id="UP000186309">
    <property type="component" value="Chromosome"/>
</dbReference>
<dbReference type="EC" id="3.5.1.77" evidence="3"/>
<evidence type="ECO:0000259" key="2">
    <source>
        <dbReference type="PROSITE" id="PS50263"/>
    </source>
</evidence>
<sequence length="297" mass="33054">MRANRPPFRVALIQMRCSTDAGDNLRRATAMLRDAAKGGAQVACLPELFLTQYFCQTEDAATFDLAEPIPGPTTEALAEVARETKMVIVGSIFERRTAGVYHNTAVVLNPDGSLVGKYRKMHIPDDPLYYEKYYFTPGDLGFKSFETAHARVGTLVCWDQWYPEAARLTALQGSEVLFYPTAIGWHPSEKAEFGEAQASAWETMQRAHAIANGVFVAAVNRIGHEGPADGGIEFWGGSFLADPFGRILAKGSRDREEIITATCDPRLQEETRRNWPFLRDRRIDAYAPITQRFLDGG</sequence>
<keyword evidence="1 3" id="KW-0378">Hydrolase</keyword>
<dbReference type="KEGG" id="pbor:BSF38_00351"/>
<dbReference type="SUPFAM" id="SSF56317">
    <property type="entry name" value="Carbon-nitrogen hydrolase"/>
    <property type="match status" value="1"/>
</dbReference>
<protein>
    <submittedName>
        <fullName evidence="3">N-carbamoyl-D-amino acid hydrolase</fullName>
        <ecNumber evidence="3">3.5.1.77</ecNumber>
    </submittedName>
</protein>
<dbReference type="PROSITE" id="PS50263">
    <property type="entry name" value="CN_HYDROLASE"/>
    <property type="match status" value="1"/>
</dbReference>
<evidence type="ECO:0000256" key="1">
    <source>
        <dbReference type="ARBA" id="ARBA00022801"/>
    </source>
</evidence>
<dbReference type="AlphaFoldDB" id="A0A1U7CJ31"/>
<dbReference type="GO" id="GO:0033388">
    <property type="term" value="P:putrescine biosynthetic process from arginine"/>
    <property type="evidence" value="ECO:0007669"/>
    <property type="project" value="TreeGrafter"/>
</dbReference>
<dbReference type="Gene3D" id="3.60.110.10">
    <property type="entry name" value="Carbon-nitrogen hydrolase"/>
    <property type="match status" value="1"/>
</dbReference>
<accession>A0A1U7CJ31</accession>
<dbReference type="RefSeq" id="WP_076343186.1">
    <property type="nucleotide sequence ID" value="NZ_CP019082.1"/>
</dbReference>
<dbReference type="GO" id="GO:0047417">
    <property type="term" value="F:N-carbamoyl-D-amino acid hydrolase activity"/>
    <property type="evidence" value="ECO:0007669"/>
    <property type="project" value="UniProtKB-EC"/>
</dbReference>
<organism evidence="3 4">
    <name type="scientific">Paludisphaera borealis</name>
    <dbReference type="NCBI Taxonomy" id="1387353"/>
    <lineage>
        <taxon>Bacteria</taxon>
        <taxon>Pseudomonadati</taxon>
        <taxon>Planctomycetota</taxon>
        <taxon>Planctomycetia</taxon>
        <taxon>Isosphaerales</taxon>
        <taxon>Isosphaeraceae</taxon>
        <taxon>Paludisphaera</taxon>
    </lineage>
</organism>
<feature type="domain" description="CN hydrolase" evidence="2">
    <location>
        <begin position="8"/>
        <end position="265"/>
    </location>
</feature>
<dbReference type="STRING" id="1387353.BSF38_00351"/>
<reference evidence="4" key="1">
    <citation type="submission" date="2016-12" db="EMBL/GenBank/DDBJ databases">
        <title>Comparative genomics of four Isosphaeraceae planctomycetes: a common pool of plasmids and glycoside hydrolase genes.</title>
        <authorList>
            <person name="Ivanova A."/>
        </authorList>
    </citation>
    <scope>NUCLEOTIDE SEQUENCE [LARGE SCALE GENOMIC DNA]</scope>
    <source>
        <strain evidence="4">PX4</strain>
    </source>
</reference>
<gene>
    <name evidence="3" type="ORF">BSF38_00351</name>
</gene>
<dbReference type="FunFam" id="3.60.110.10:FF:000010">
    <property type="entry name" value="Carbon-nitrogen hydrolase"/>
    <property type="match status" value="1"/>
</dbReference>
<dbReference type="InterPro" id="IPR050345">
    <property type="entry name" value="Aliph_Amidase/BUP"/>
</dbReference>
<evidence type="ECO:0000313" key="3">
    <source>
        <dbReference type="EMBL" id="APW58939.1"/>
    </source>
</evidence>
<dbReference type="InterPro" id="IPR036526">
    <property type="entry name" value="C-N_Hydrolase_sf"/>
</dbReference>
<dbReference type="PANTHER" id="PTHR43674">
    <property type="entry name" value="NITRILASE C965.09-RELATED"/>
    <property type="match status" value="1"/>
</dbReference>
<evidence type="ECO:0000313" key="4">
    <source>
        <dbReference type="Proteomes" id="UP000186309"/>
    </source>
</evidence>
<dbReference type="PANTHER" id="PTHR43674:SF2">
    <property type="entry name" value="BETA-UREIDOPROPIONASE"/>
    <property type="match status" value="1"/>
</dbReference>
<name>A0A1U7CJ31_9BACT</name>
<dbReference type="OrthoDB" id="2826359at2"/>
<dbReference type="EMBL" id="CP019082">
    <property type="protein sequence ID" value="APW58939.1"/>
    <property type="molecule type" value="Genomic_DNA"/>
</dbReference>
<dbReference type="InterPro" id="IPR003010">
    <property type="entry name" value="C-N_Hydrolase"/>
</dbReference>